<feature type="domain" description="Glucose-methanol-choline oxidoreductase N-terminal" evidence="6">
    <location>
        <begin position="220"/>
        <end position="335"/>
    </location>
</feature>
<dbReference type="InterPro" id="IPR007867">
    <property type="entry name" value="GMC_OxRtase_C"/>
</dbReference>
<dbReference type="InterPro" id="IPR036188">
    <property type="entry name" value="FAD/NAD-bd_sf"/>
</dbReference>
<keyword evidence="4" id="KW-0274">FAD</keyword>
<comment type="cofactor">
    <cofactor evidence="1">
        <name>FAD</name>
        <dbReference type="ChEBI" id="CHEBI:57692"/>
    </cofactor>
</comment>
<name>A0A225MY73_9BURK</name>
<keyword evidence="9" id="KW-1185">Reference proteome</keyword>
<dbReference type="Pfam" id="PF00732">
    <property type="entry name" value="GMC_oxred_N"/>
    <property type="match status" value="1"/>
</dbReference>
<dbReference type="Proteomes" id="UP000214603">
    <property type="component" value="Unassembled WGS sequence"/>
</dbReference>
<dbReference type="SUPFAM" id="SSF54373">
    <property type="entry name" value="FAD-linked reductases, C-terminal domain"/>
    <property type="match status" value="1"/>
</dbReference>
<dbReference type="SUPFAM" id="SSF51905">
    <property type="entry name" value="FAD/NAD(P)-binding domain"/>
    <property type="match status" value="1"/>
</dbReference>
<comment type="caution">
    <text evidence="8">The sequence shown here is derived from an EMBL/GenBank/DDBJ whole genome shotgun (WGS) entry which is preliminary data.</text>
</comment>
<evidence type="ECO:0000256" key="2">
    <source>
        <dbReference type="ARBA" id="ARBA00010790"/>
    </source>
</evidence>
<dbReference type="InterPro" id="IPR000172">
    <property type="entry name" value="GMC_OxRdtase_N"/>
</dbReference>
<evidence type="ECO:0000256" key="5">
    <source>
        <dbReference type="ARBA" id="ARBA00023002"/>
    </source>
</evidence>
<dbReference type="PANTHER" id="PTHR42784">
    <property type="entry name" value="PYRANOSE 2-OXIDASE"/>
    <property type="match status" value="1"/>
</dbReference>
<evidence type="ECO:0000259" key="6">
    <source>
        <dbReference type="Pfam" id="PF00732"/>
    </source>
</evidence>
<dbReference type="OrthoDB" id="9787779at2"/>
<accession>A0A225MY73</accession>
<evidence type="ECO:0000256" key="1">
    <source>
        <dbReference type="ARBA" id="ARBA00001974"/>
    </source>
</evidence>
<reference evidence="9" key="1">
    <citation type="submission" date="2017-06" db="EMBL/GenBank/DDBJ databases">
        <title>Herbaspirillum phytohormonus sp. nov., isolated from the root nodule of Robinia pseudoacacia in lead-zinc mine.</title>
        <authorList>
            <person name="Fan M."/>
            <person name="Lin Y."/>
        </authorList>
    </citation>
    <scope>NUCLEOTIDE SEQUENCE [LARGE SCALE GENOMIC DNA]</scope>
    <source>
        <strain evidence="9">SC-089</strain>
    </source>
</reference>
<dbReference type="AlphaFoldDB" id="A0A225MY73"/>
<dbReference type="GO" id="GO:0050660">
    <property type="term" value="F:flavin adenine dinucleotide binding"/>
    <property type="evidence" value="ECO:0007669"/>
    <property type="project" value="InterPro"/>
</dbReference>
<dbReference type="PANTHER" id="PTHR42784:SF1">
    <property type="entry name" value="PYRANOSE 2-OXIDASE"/>
    <property type="match status" value="1"/>
</dbReference>
<evidence type="ECO:0000313" key="8">
    <source>
        <dbReference type="EMBL" id="OWT65453.1"/>
    </source>
</evidence>
<dbReference type="GO" id="GO:0016614">
    <property type="term" value="F:oxidoreductase activity, acting on CH-OH group of donors"/>
    <property type="evidence" value="ECO:0007669"/>
    <property type="project" value="InterPro"/>
</dbReference>
<dbReference type="InterPro" id="IPR051473">
    <property type="entry name" value="P2Ox-like"/>
</dbReference>
<keyword evidence="3" id="KW-0285">Flavoprotein</keyword>
<gene>
    <name evidence="8" type="ORF">CEY11_01530</name>
</gene>
<proteinExistence type="inferred from homology"/>
<evidence type="ECO:0000259" key="7">
    <source>
        <dbReference type="Pfam" id="PF05199"/>
    </source>
</evidence>
<feature type="domain" description="Glucose-methanol-choline oxidoreductase C-terminal" evidence="7">
    <location>
        <begin position="429"/>
        <end position="542"/>
    </location>
</feature>
<evidence type="ECO:0000313" key="9">
    <source>
        <dbReference type="Proteomes" id="UP000214603"/>
    </source>
</evidence>
<keyword evidence="5" id="KW-0560">Oxidoreductase</keyword>
<evidence type="ECO:0000256" key="4">
    <source>
        <dbReference type="ARBA" id="ARBA00022827"/>
    </source>
</evidence>
<dbReference type="Gene3D" id="3.50.50.60">
    <property type="entry name" value="FAD/NAD(P)-binding domain"/>
    <property type="match status" value="2"/>
</dbReference>
<evidence type="ECO:0000256" key="3">
    <source>
        <dbReference type="ARBA" id="ARBA00022630"/>
    </source>
</evidence>
<sequence length="555" mass="59600">MHRPNSWARCRNGLLEKSVDKTPECEVCIVGTGAGGGLLAYELARAGVRVVSVEQGEMLPADQFKTVMPPGSSKDFGIGPGTVWPSDPHDSLFIHPLFADGATGSTARPAGGFQHFQVLAVNGLQNLWNGVSVRFSETDLAGWPLDYAALAPHYSEVERLITVCGTTENIPELPDGVYVPPKPLRPADQLIVQAVRQLNDPDSHAIPNRKAINTRGGMATSCISTGVCTSGCPVGSVYKFSARLLPEIQNLPNYELRTGAKVLRVLREAGDNQASGIEYLDTHTGQRHTLRSRIVVLAAGAVETPRILFNSADAAAPGGLGNGNDLLGRGLQDNPKVVLSTSLRKLWGKHRDYDIGYGDLLILMSRGKLPDGSTFPFIGHAIHGIPDVPHYLGSMKAFPAFVKERLARMMFHSYVTLGLFCAGEATPGNRVRLADSVDKYGVRQVQVDFSVPESAQASMDSMMAWGRKILRSASATLMHTTRDNSGTGIHYAGTTPLSGDPAKGVVDASLQSHEVANLYICDGGVIPTLPDKHLTLTIMALAHRLGGHLQEKIRV</sequence>
<dbReference type="EMBL" id="NJIH01000002">
    <property type="protein sequence ID" value="OWT65453.1"/>
    <property type="molecule type" value="Genomic_DNA"/>
</dbReference>
<comment type="similarity">
    <text evidence="2">Belongs to the GMC oxidoreductase family.</text>
</comment>
<protein>
    <submittedName>
        <fullName evidence="8">Glucose-methanol-choline oxidoreductase</fullName>
    </submittedName>
</protein>
<organism evidence="8 9">
    <name type="scientific">Candidimonas nitroreducens</name>
    <dbReference type="NCBI Taxonomy" id="683354"/>
    <lineage>
        <taxon>Bacteria</taxon>
        <taxon>Pseudomonadati</taxon>
        <taxon>Pseudomonadota</taxon>
        <taxon>Betaproteobacteria</taxon>
        <taxon>Burkholderiales</taxon>
        <taxon>Alcaligenaceae</taxon>
        <taxon>Candidimonas</taxon>
    </lineage>
</organism>
<dbReference type="Pfam" id="PF05199">
    <property type="entry name" value="GMC_oxred_C"/>
    <property type="match status" value="1"/>
</dbReference>